<evidence type="ECO:0000256" key="1">
    <source>
        <dbReference type="ARBA" id="ARBA00023157"/>
    </source>
</evidence>
<dbReference type="InterPro" id="IPR051333">
    <property type="entry name" value="CLIP_Serine_Protease"/>
</dbReference>
<accession>A0AAF5DDC2</accession>
<reference evidence="5" key="1">
    <citation type="submission" date="2024-02" db="UniProtKB">
        <authorList>
            <consortium name="WormBaseParasite"/>
        </authorList>
    </citation>
    <scope>IDENTIFICATION</scope>
</reference>
<dbReference type="PROSITE" id="PS00134">
    <property type="entry name" value="TRYPSIN_HIS"/>
    <property type="match status" value="1"/>
</dbReference>
<keyword evidence="2" id="KW-0378">Hydrolase</keyword>
<evidence type="ECO:0000259" key="3">
    <source>
        <dbReference type="PROSITE" id="PS50240"/>
    </source>
</evidence>
<dbReference type="PROSITE" id="PS50240">
    <property type="entry name" value="TRYPSIN_DOM"/>
    <property type="match status" value="1"/>
</dbReference>
<dbReference type="Proteomes" id="UP000035681">
    <property type="component" value="Unplaced"/>
</dbReference>
<keyword evidence="1" id="KW-1015">Disulfide bond</keyword>
<sequence>KENMSEGCGRYGFVTPDSPEVFKPVRWNDNGFVNCDDNELDDNMVPETQYSITNYQYVSPFKRDEAIVHFDLNGKSFFKRVFKAFPLSKIIQFQFKKDKMDAIIEQTKTYSFSVTMERDVFDVYNINTDNVLISISSKLFLHIINELKNDNDLMRFFYNGEGSDLIIDVLGCGEFKSEYIPTISCTEYKELSLLEVEKELEIIISPMLLLRVLKSTDKYIKDIVFSFLTDTFEIILENGNLVRQINVCYNDPTYVYKVSRLKDINIGYPISPFFKIQKALRVGNEVNLCIYKNGLIKTTIYAKDIKGTTASFELYVVPKFDTIYEHDVALIYYNPDELTNLRCSGLLISPNIILTAAHCFENNQSPESLINPKHVEVYLGLPVVNNYYLGKGKQKVKKVILHENYHFTYSEFDIGIIVLQKSVSNFCNKNHYLIEPKFDIVNIGGKFRLKSFPKYDKCFFLGWGSPNISIENNKLNKKKIKKLMMRDDINAQRAFRQTMLLNNVVNSNDAPCNGDSGGPIICQKIVGHKSHNYIVGVVSEASSVAPPNASPEEFCEKTDMMLGSSVGLHRNWLNDKINSFKDTILC</sequence>
<dbReference type="InterPro" id="IPR001314">
    <property type="entry name" value="Peptidase_S1A"/>
</dbReference>
<dbReference type="PRINTS" id="PR00722">
    <property type="entry name" value="CHYMOTRYPSIN"/>
</dbReference>
<dbReference type="PANTHER" id="PTHR24260:SF136">
    <property type="entry name" value="GH08193P-RELATED"/>
    <property type="match status" value="1"/>
</dbReference>
<keyword evidence="4" id="KW-1185">Reference proteome</keyword>
<dbReference type="AlphaFoldDB" id="A0AAF5DDC2"/>
<dbReference type="Gene3D" id="2.40.10.10">
    <property type="entry name" value="Trypsin-like serine proteases"/>
    <property type="match status" value="1"/>
</dbReference>
<keyword evidence="2" id="KW-0645">Protease</keyword>
<dbReference type="WBParaSite" id="TCONS_00010659.p1">
    <property type="protein sequence ID" value="TCONS_00010659.p1"/>
    <property type="gene ID" value="XLOC_004104"/>
</dbReference>
<dbReference type="InterPro" id="IPR001254">
    <property type="entry name" value="Trypsin_dom"/>
</dbReference>
<protein>
    <submittedName>
        <fullName evidence="5">Peptidase S1 domain-containing protein</fullName>
    </submittedName>
</protein>
<dbReference type="GO" id="GO:0006508">
    <property type="term" value="P:proteolysis"/>
    <property type="evidence" value="ECO:0007669"/>
    <property type="project" value="UniProtKB-KW"/>
</dbReference>
<dbReference type="InterPro" id="IPR033116">
    <property type="entry name" value="TRYPSIN_SER"/>
</dbReference>
<evidence type="ECO:0000256" key="2">
    <source>
        <dbReference type="RuleBase" id="RU363034"/>
    </source>
</evidence>
<dbReference type="InterPro" id="IPR009003">
    <property type="entry name" value="Peptidase_S1_PA"/>
</dbReference>
<dbReference type="GO" id="GO:0004252">
    <property type="term" value="F:serine-type endopeptidase activity"/>
    <property type="evidence" value="ECO:0007669"/>
    <property type="project" value="InterPro"/>
</dbReference>
<dbReference type="InterPro" id="IPR043504">
    <property type="entry name" value="Peptidase_S1_PA_chymotrypsin"/>
</dbReference>
<dbReference type="PANTHER" id="PTHR24260">
    <property type="match status" value="1"/>
</dbReference>
<evidence type="ECO:0000313" key="5">
    <source>
        <dbReference type="WBParaSite" id="TCONS_00010659.p1"/>
    </source>
</evidence>
<evidence type="ECO:0000313" key="4">
    <source>
        <dbReference type="Proteomes" id="UP000035681"/>
    </source>
</evidence>
<dbReference type="InterPro" id="IPR018114">
    <property type="entry name" value="TRYPSIN_HIS"/>
</dbReference>
<dbReference type="Pfam" id="PF00089">
    <property type="entry name" value="Trypsin"/>
    <property type="match status" value="1"/>
</dbReference>
<name>A0AAF5DDC2_STRER</name>
<dbReference type="PROSITE" id="PS00135">
    <property type="entry name" value="TRYPSIN_SER"/>
    <property type="match status" value="1"/>
</dbReference>
<dbReference type="SMART" id="SM00020">
    <property type="entry name" value="Tryp_SPc"/>
    <property type="match status" value="1"/>
</dbReference>
<feature type="domain" description="Peptidase S1" evidence="3">
    <location>
        <begin position="305"/>
        <end position="578"/>
    </location>
</feature>
<keyword evidence="2" id="KW-0720">Serine protease</keyword>
<dbReference type="SUPFAM" id="SSF50494">
    <property type="entry name" value="Trypsin-like serine proteases"/>
    <property type="match status" value="1"/>
</dbReference>
<organism evidence="4 5">
    <name type="scientific">Strongyloides stercoralis</name>
    <name type="common">Threadworm</name>
    <dbReference type="NCBI Taxonomy" id="6248"/>
    <lineage>
        <taxon>Eukaryota</taxon>
        <taxon>Metazoa</taxon>
        <taxon>Ecdysozoa</taxon>
        <taxon>Nematoda</taxon>
        <taxon>Chromadorea</taxon>
        <taxon>Rhabditida</taxon>
        <taxon>Tylenchina</taxon>
        <taxon>Panagrolaimomorpha</taxon>
        <taxon>Strongyloidoidea</taxon>
        <taxon>Strongyloididae</taxon>
        <taxon>Strongyloides</taxon>
    </lineage>
</organism>
<dbReference type="Gene3D" id="3.70.10.10">
    <property type="match status" value="1"/>
</dbReference>
<proteinExistence type="predicted"/>